<gene>
    <name evidence="1" type="ORF">CRG98_018712</name>
</gene>
<protein>
    <submittedName>
        <fullName evidence="1">Uncharacterized protein</fullName>
    </submittedName>
</protein>
<evidence type="ECO:0000313" key="2">
    <source>
        <dbReference type="Proteomes" id="UP000233551"/>
    </source>
</evidence>
<dbReference type="AlphaFoldDB" id="A0A2I0JX50"/>
<comment type="caution">
    <text evidence="1">The sequence shown here is derived from an EMBL/GenBank/DDBJ whole genome shotgun (WGS) entry which is preliminary data.</text>
</comment>
<reference evidence="1 2" key="1">
    <citation type="submission" date="2017-11" db="EMBL/GenBank/DDBJ databases">
        <title>De-novo sequencing of pomegranate (Punica granatum L.) genome.</title>
        <authorList>
            <person name="Akparov Z."/>
            <person name="Amiraslanov A."/>
            <person name="Hajiyeva S."/>
            <person name="Abbasov M."/>
            <person name="Kaur K."/>
            <person name="Hamwieh A."/>
            <person name="Solovyev V."/>
            <person name="Salamov A."/>
            <person name="Braich B."/>
            <person name="Kosarev P."/>
            <person name="Mahmoud A."/>
            <person name="Hajiyev E."/>
            <person name="Babayeva S."/>
            <person name="Izzatullayeva V."/>
            <person name="Mammadov A."/>
            <person name="Mammadov A."/>
            <person name="Sharifova S."/>
            <person name="Ojaghi J."/>
            <person name="Eynullazada K."/>
            <person name="Bayramov B."/>
            <person name="Abdulazimova A."/>
            <person name="Shahmuradov I."/>
        </authorList>
    </citation>
    <scope>NUCLEOTIDE SEQUENCE [LARGE SCALE GENOMIC DNA]</scope>
    <source>
        <strain evidence="2">cv. AG2017</strain>
        <tissue evidence="1">Leaf</tissue>
    </source>
</reference>
<dbReference type="EMBL" id="PGOL01001101">
    <property type="protein sequence ID" value="PKI60887.1"/>
    <property type="molecule type" value="Genomic_DNA"/>
</dbReference>
<organism evidence="1 2">
    <name type="scientific">Punica granatum</name>
    <name type="common">Pomegranate</name>
    <dbReference type="NCBI Taxonomy" id="22663"/>
    <lineage>
        <taxon>Eukaryota</taxon>
        <taxon>Viridiplantae</taxon>
        <taxon>Streptophyta</taxon>
        <taxon>Embryophyta</taxon>
        <taxon>Tracheophyta</taxon>
        <taxon>Spermatophyta</taxon>
        <taxon>Magnoliopsida</taxon>
        <taxon>eudicotyledons</taxon>
        <taxon>Gunneridae</taxon>
        <taxon>Pentapetalae</taxon>
        <taxon>rosids</taxon>
        <taxon>malvids</taxon>
        <taxon>Myrtales</taxon>
        <taxon>Lythraceae</taxon>
        <taxon>Punica</taxon>
    </lineage>
</organism>
<keyword evidence="2" id="KW-1185">Reference proteome</keyword>
<name>A0A2I0JX50_PUNGR</name>
<accession>A0A2I0JX50</accession>
<dbReference type="Proteomes" id="UP000233551">
    <property type="component" value="Unassembled WGS sequence"/>
</dbReference>
<sequence>MVKSYVGMFDQCRQAVLLLCIQFFVHSNSKKIKWEGEVGTANRRPSVPTPNQSGIVGGPRSIRGWGLQSATPTPPPSLPVPTEDADYLGGGVGVVNWRPQPRIDQAPSTRSPRLIRDWGHQSVTPTPPPRLPTFSMGTGDLDGGIGVADWRSRPLLPFLFSLYD</sequence>
<proteinExistence type="predicted"/>
<evidence type="ECO:0000313" key="1">
    <source>
        <dbReference type="EMBL" id="PKI60887.1"/>
    </source>
</evidence>